<dbReference type="EC" id="3.4.23.43" evidence="9"/>
<dbReference type="GO" id="GO:0006465">
    <property type="term" value="P:signal peptide processing"/>
    <property type="evidence" value="ECO:0007669"/>
    <property type="project" value="TreeGrafter"/>
</dbReference>
<dbReference type="GO" id="GO:0032259">
    <property type="term" value="P:methylation"/>
    <property type="evidence" value="ECO:0007669"/>
    <property type="project" value="UniProtKB-KW"/>
</dbReference>
<feature type="transmembrane region" description="Helical" evidence="10">
    <location>
        <begin position="73"/>
        <end position="91"/>
    </location>
</feature>
<dbReference type="PANTHER" id="PTHR30487:SF0">
    <property type="entry name" value="PREPILIN LEADER PEPTIDASE_N-METHYLTRANSFERASE-RELATED"/>
    <property type="match status" value="1"/>
</dbReference>
<dbReference type="GO" id="GO:0008168">
    <property type="term" value="F:methyltransferase activity"/>
    <property type="evidence" value="ECO:0007669"/>
    <property type="project" value="UniProtKB-KW"/>
</dbReference>
<keyword evidence="9" id="KW-0645">Protease</keyword>
<keyword evidence="4" id="KW-0997">Cell inner membrane</keyword>
<feature type="transmembrane region" description="Helical" evidence="10">
    <location>
        <begin position="156"/>
        <end position="176"/>
    </location>
</feature>
<dbReference type="Pfam" id="PF01478">
    <property type="entry name" value="Peptidase_A24"/>
    <property type="match status" value="1"/>
</dbReference>
<dbReference type="GO" id="GO:0005886">
    <property type="term" value="C:plasma membrane"/>
    <property type="evidence" value="ECO:0007669"/>
    <property type="project" value="UniProtKB-SubCell"/>
</dbReference>
<evidence type="ECO:0000256" key="7">
    <source>
        <dbReference type="ARBA" id="ARBA00023136"/>
    </source>
</evidence>
<feature type="transmembrane region" description="Helical" evidence="10">
    <location>
        <begin position="197"/>
        <end position="221"/>
    </location>
</feature>
<gene>
    <name evidence="13" type="ORF">ENT73_03675</name>
</gene>
<dbReference type="EMBL" id="DSZU01000063">
    <property type="protein sequence ID" value="HGV55168.1"/>
    <property type="molecule type" value="Genomic_DNA"/>
</dbReference>
<comment type="caution">
    <text evidence="13">The sequence shown here is derived from an EMBL/GenBank/DDBJ whole genome shotgun (WGS) entry which is preliminary data.</text>
</comment>
<dbReference type="PANTHER" id="PTHR30487">
    <property type="entry name" value="TYPE 4 PREPILIN-LIKE PROTEINS LEADER PEPTIDE-PROCESSING ENZYME"/>
    <property type="match status" value="1"/>
</dbReference>
<keyword evidence="9" id="KW-0808">Transferase</keyword>
<feature type="transmembrane region" description="Helical" evidence="10">
    <location>
        <begin position="128"/>
        <end position="150"/>
    </location>
</feature>
<comment type="function">
    <text evidence="9">Plays an essential role in type IV pili and type II pseudopili formation by proteolytically removing the leader sequence from substrate proteins and subsequently monomethylating the alpha-amino group of the newly exposed N-terminal phenylalanine.</text>
</comment>
<keyword evidence="9" id="KW-0378">Hydrolase</keyword>
<protein>
    <recommendedName>
        <fullName evidence="9">Prepilin leader peptidase/N-methyltransferase</fullName>
        <ecNumber evidence="9">2.1.1.-</ecNumber>
        <ecNumber evidence="9">3.4.23.43</ecNumber>
    </recommendedName>
</protein>
<dbReference type="InterPro" id="IPR010627">
    <property type="entry name" value="Prepilin_pept_A24_N"/>
</dbReference>
<accession>A0A832GLH7</accession>
<evidence type="ECO:0000256" key="8">
    <source>
        <dbReference type="RuleBase" id="RU003793"/>
    </source>
</evidence>
<feature type="transmembrane region" description="Helical" evidence="10">
    <location>
        <begin position="241"/>
        <end position="257"/>
    </location>
</feature>
<reference evidence="13" key="1">
    <citation type="journal article" date="2020" name="mSystems">
        <title>Genome- and Community-Level Interaction Insights into Carbon Utilization and Element Cycling Functions of Hydrothermarchaeota in Hydrothermal Sediment.</title>
        <authorList>
            <person name="Zhou Z."/>
            <person name="Liu Y."/>
            <person name="Xu W."/>
            <person name="Pan J."/>
            <person name="Luo Z.H."/>
            <person name="Li M."/>
        </authorList>
    </citation>
    <scope>NUCLEOTIDE SEQUENCE [LARGE SCALE GENOMIC DNA]</scope>
    <source>
        <strain evidence="13">SpSt-605</strain>
    </source>
</reference>
<keyword evidence="6 10" id="KW-1133">Transmembrane helix</keyword>
<evidence type="ECO:0000256" key="5">
    <source>
        <dbReference type="ARBA" id="ARBA00022692"/>
    </source>
</evidence>
<dbReference type="Pfam" id="PF06750">
    <property type="entry name" value="A24_N_bact"/>
    <property type="match status" value="1"/>
</dbReference>
<feature type="transmembrane region" description="Helical" evidence="10">
    <location>
        <begin position="97"/>
        <end position="121"/>
    </location>
</feature>
<dbReference type="GO" id="GO:0004190">
    <property type="term" value="F:aspartic-type endopeptidase activity"/>
    <property type="evidence" value="ECO:0007669"/>
    <property type="project" value="UniProtKB-EC"/>
</dbReference>
<dbReference type="PRINTS" id="PR00864">
    <property type="entry name" value="PREPILNPTASE"/>
</dbReference>
<evidence type="ECO:0000256" key="6">
    <source>
        <dbReference type="ARBA" id="ARBA00022989"/>
    </source>
</evidence>
<feature type="transmembrane region" description="Helical" evidence="10">
    <location>
        <begin position="6"/>
        <end position="26"/>
    </location>
</feature>
<dbReference type="EC" id="2.1.1.-" evidence="9"/>
<keyword evidence="9" id="KW-0489">Methyltransferase</keyword>
<dbReference type="InterPro" id="IPR014032">
    <property type="entry name" value="Peptidase_A24A_bac"/>
</dbReference>
<keyword evidence="9" id="KW-0511">Multifunctional enzyme</keyword>
<comment type="catalytic activity">
    <reaction evidence="9">
        <text>Typically cleaves a -Gly-|-Phe- bond to release an N-terminal, basic peptide of 5-8 residues from type IV prepilin, and then N-methylates the new N-terminal amino group, the methyl donor being S-adenosyl-L-methionine.</text>
        <dbReference type="EC" id="3.4.23.43"/>
    </reaction>
</comment>
<proteinExistence type="inferred from homology"/>
<evidence type="ECO:0000259" key="12">
    <source>
        <dbReference type="Pfam" id="PF06750"/>
    </source>
</evidence>
<organism evidence="13">
    <name type="scientific">Caldimicrobium thiodismutans</name>
    <dbReference type="NCBI Taxonomy" id="1653476"/>
    <lineage>
        <taxon>Bacteria</taxon>
        <taxon>Pseudomonadati</taxon>
        <taxon>Thermodesulfobacteriota</taxon>
        <taxon>Thermodesulfobacteria</taxon>
        <taxon>Thermodesulfobacteriales</taxon>
        <taxon>Thermodesulfobacteriaceae</taxon>
        <taxon>Caldimicrobium</taxon>
    </lineage>
</organism>
<evidence type="ECO:0000256" key="1">
    <source>
        <dbReference type="ARBA" id="ARBA00004429"/>
    </source>
</evidence>
<keyword evidence="7 10" id="KW-0472">Membrane</keyword>
<dbReference type="Gene3D" id="1.20.120.1220">
    <property type="match status" value="1"/>
</dbReference>
<feature type="domain" description="Prepilin peptidase A24 N-terminal" evidence="12">
    <location>
        <begin position="11"/>
        <end position="92"/>
    </location>
</feature>
<dbReference type="InterPro" id="IPR050882">
    <property type="entry name" value="Prepilin_peptidase/N-MTase"/>
</dbReference>
<dbReference type="InterPro" id="IPR000045">
    <property type="entry name" value="Prepilin_IV_endopep_pep"/>
</dbReference>
<comment type="similarity">
    <text evidence="2 8">Belongs to the peptidase A24 family.</text>
</comment>
<name>A0A832GLH7_9BACT</name>
<evidence type="ECO:0000256" key="2">
    <source>
        <dbReference type="ARBA" id="ARBA00005801"/>
    </source>
</evidence>
<evidence type="ECO:0000313" key="13">
    <source>
        <dbReference type="EMBL" id="HGV55168.1"/>
    </source>
</evidence>
<evidence type="ECO:0000256" key="4">
    <source>
        <dbReference type="ARBA" id="ARBA00022519"/>
    </source>
</evidence>
<evidence type="ECO:0000259" key="11">
    <source>
        <dbReference type="Pfam" id="PF01478"/>
    </source>
</evidence>
<evidence type="ECO:0000256" key="10">
    <source>
        <dbReference type="SAM" id="Phobius"/>
    </source>
</evidence>
<evidence type="ECO:0000256" key="3">
    <source>
        <dbReference type="ARBA" id="ARBA00022475"/>
    </source>
</evidence>
<evidence type="ECO:0000256" key="9">
    <source>
        <dbReference type="RuleBase" id="RU003794"/>
    </source>
</evidence>
<dbReference type="AlphaFoldDB" id="A0A832GLH7"/>
<keyword evidence="5 9" id="KW-0812">Transmembrane</keyword>
<feature type="domain" description="Prepilin type IV endopeptidase peptidase" evidence="11">
    <location>
        <begin position="108"/>
        <end position="217"/>
    </location>
</feature>
<keyword evidence="3" id="KW-1003">Cell membrane</keyword>
<sequence>MSLELLWVILAGLILGSFLNVVIYRLPRGESLLGPFSKCPSCGKTIKWYHNIPLLSYIILKGRCAECSAKISLRYPLVELLTLLVLIALYFKIKIPYGLSAFLFLSYFTLSLISISFIDLAHKEIPDVLSIPLLFAGWIFTLLGTNPFIAHFLDSLLSGFAGIGLLFFINELYYLAAKRDGLGMGDFKLMGGIGAFLGYQSFFNVLFFASLLGLVTFLGYLGYQKIFHKESQEREILKMEIPFGPFLSLAALLYLFYPQSLL</sequence>
<comment type="subcellular location">
    <subcellularLocation>
        <location evidence="1">Cell inner membrane</location>
        <topology evidence="1">Multi-pass membrane protein</topology>
    </subcellularLocation>
    <subcellularLocation>
        <location evidence="9">Cell membrane</location>
        <topology evidence="9">Multi-pass membrane protein</topology>
    </subcellularLocation>
</comment>